<dbReference type="Pfam" id="PF05711">
    <property type="entry name" value="TylF"/>
    <property type="match status" value="1"/>
</dbReference>
<gene>
    <name evidence="1" type="ORF">EDD57_1593</name>
</gene>
<dbReference type="Proteomes" id="UP000294746">
    <property type="component" value="Unassembled WGS sequence"/>
</dbReference>
<evidence type="ECO:0000313" key="1">
    <source>
        <dbReference type="EMBL" id="TCP61756.1"/>
    </source>
</evidence>
<dbReference type="GO" id="GO:0008168">
    <property type="term" value="F:methyltransferase activity"/>
    <property type="evidence" value="ECO:0007669"/>
    <property type="project" value="UniProtKB-KW"/>
</dbReference>
<name>A0A4V2SWC1_9BACL</name>
<dbReference type="SUPFAM" id="SSF53335">
    <property type="entry name" value="S-adenosyl-L-methionine-dependent methyltransferases"/>
    <property type="match status" value="1"/>
</dbReference>
<accession>A0A4V2SWC1</accession>
<dbReference type="GO" id="GO:0032259">
    <property type="term" value="P:methylation"/>
    <property type="evidence" value="ECO:0007669"/>
    <property type="project" value="UniProtKB-KW"/>
</dbReference>
<dbReference type="InterPro" id="IPR029063">
    <property type="entry name" value="SAM-dependent_MTases_sf"/>
</dbReference>
<dbReference type="PANTHER" id="PTHR40036:SF1">
    <property type="entry name" value="MACROCIN O-METHYLTRANSFERASE"/>
    <property type="match status" value="1"/>
</dbReference>
<comment type="caution">
    <text evidence="1">The sequence shown here is derived from an EMBL/GenBank/DDBJ whole genome shotgun (WGS) entry which is preliminary data.</text>
</comment>
<dbReference type="EMBL" id="SLXV01000059">
    <property type="protein sequence ID" value="TCP61756.1"/>
    <property type="molecule type" value="Genomic_DNA"/>
</dbReference>
<dbReference type="InterPro" id="IPR008884">
    <property type="entry name" value="TylF_MeTrfase"/>
</dbReference>
<protein>
    <submittedName>
        <fullName evidence="1">O-methyltransferase</fullName>
    </submittedName>
</protein>
<keyword evidence="1" id="KW-0808">Transferase</keyword>
<dbReference type="Gene3D" id="3.40.50.150">
    <property type="entry name" value="Vaccinia Virus protein VP39"/>
    <property type="match status" value="1"/>
</dbReference>
<organism evidence="1 2">
    <name type="scientific">Baia soyae</name>
    <dbReference type="NCBI Taxonomy" id="1544746"/>
    <lineage>
        <taxon>Bacteria</taxon>
        <taxon>Bacillati</taxon>
        <taxon>Bacillota</taxon>
        <taxon>Bacilli</taxon>
        <taxon>Bacillales</taxon>
        <taxon>Thermoactinomycetaceae</taxon>
        <taxon>Baia</taxon>
    </lineage>
</organism>
<sequence length="293" mass="33591">MTVSREQANRELYLELLKKAILFEIYLEHEQKYVQFLDPNNALFSPTKENRQRGQDWPPIAHTMVGRERINNLHQCMTSVINENIEGDFIETGAWRGGSCLLMRGFLKSHGITDRKVWVADSFEGLPAPDPQYPVDAGLTLHEVDFLRVSVEEVIDNFKKYDLLDDQVIFLKGWFKETLPVAPIEKIAIARLDGVMYSSTTEAFMNLYHKVSVGGYVIINDYSVPMCHRAVHDFRNKLNITESIINVDGFSAFWKKTKEIEVAQPTEPEVRPTEPVVAQATVASQGHDRIYRF</sequence>
<keyword evidence="2" id="KW-1185">Reference proteome</keyword>
<reference evidence="1 2" key="1">
    <citation type="submission" date="2019-03" db="EMBL/GenBank/DDBJ databases">
        <title>Genomic Encyclopedia of Type Strains, Phase IV (KMG-IV): sequencing the most valuable type-strain genomes for metagenomic binning, comparative biology and taxonomic classification.</title>
        <authorList>
            <person name="Goeker M."/>
        </authorList>
    </citation>
    <scope>NUCLEOTIDE SEQUENCE [LARGE SCALE GENOMIC DNA]</scope>
    <source>
        <strain evidence="1 2">DSM 46831</strain>
    </source>
</reference>
<proteinExistence type="predicted"/>
<keyword evidence="1" id="KW-0489">Methyltransferase</keyword>
<dbReference type="AlphaFoldDB" id="A0A4V2SWC1"/>
<dbReference type="PANTHER" id="PTHR40036">
    <property type="entry name" value="MACROCIN O-METHYLTRANSFERASE"/>
    <property type="match status" value="1"/>
</dbReference>
<evidence type="ECO:0000313" key="2">
    <source>
        <dbReference type="Proteomes" id="UP000294746"/>
    </source>
</evidence>
<dbReference type="OrthoDB" id="149130at2"/>